<dbReference type="PROSITE" id="PS50871">
    <property type="entry name" value="C1Q"/>
    <property type="match status" value="1"/>
</dbReference>
<dbReference type="InterPro" id="IPR001073">
    <property type="entry name" value="C1q_dom"/>
</dbReference>
<dbReference type="AlphaFoldDB" id="A0AAV6GTP7"/>
<keyword evidence="7" id="KW-1185">Reference proteome</keyword>
<keyword evidence="2" id="KW-0964">Secreted</keyword>
<dbReference type="SMART" id="SM00110">
    <property type="entry name" value="C1Q"/>
    <property type="match status" value="1"/>
</dbReference>
<protein>
    <recommendedName>
        <fullName evidence="5">C1q domain-containing protein</fullName>
    </recommendedName>
</protein>
<evidence type="ECO:0000259" key="5">
    <source>
        <dbReference type="PROSITE" id="PS50871"/>
    </source>
</evidence>
<sequence>MKTLRVMLHLLLSLWCGLVVVSGESGSTQVEVGATSADSTCTTDVHATLREMSALMGEQRVELWLAKAQIEALQSRLEASESTVDQMKKENQDRKVAFSLSLETTTDNHSGPFTSGTTLIFKQVISNVGNAYNSNTGFFTAPVRGVYDFSFSALSRGSSVTMAAVLRKNKKAVVSIYSTFSSHHNNASNGASLLLEVGDVVDVYLPANCRVLDNVNHHTTFRGHLLFEVEASPTTTSQ</sequence>
<reference evidence="6" key="1">
    <citation type="submission" date="2020-10" db="EMBL/GenBank/DDBJ databases">
        <title>Chromosome-scale genome assembly of the Allis shad, Alosa alosa.</title>
        <authorList>
            <person name="Margot Z."/>
            <person name="Christophe K."/>
            <person name="Cabau C."/>
            <person name="Louis A."/>
            <person name="Berthelot C."/>
            <person name="Parey E."/>
            <person name="Roest Crollius H."/>
            <person name="Montfort J."/>
            <person name="Robinson-Rechavi M."/>
            <person name="Bucao C."/>
            <person name="Bouchez O."/>
            <person name="Gislard M."/>
            <person name="Lluch J."/>
            <person name="Milhes M."/>
            <person name="Lampietro C."/>
            <person name="Lopez Roques C."/>
            <person name="Donnadieu C."/>
            <person name="Braasch I."/>
            <person name="Desvignes T."/>
            <person name="Postlethwait J."/>
            <person name="Bobe J."/>
            <person name="Guiguen Y."/>
        </authorList>
    </citation>
    <scope>NUCLEOTIDE SEQUENCE</scope>
    <source>
        <strain evidence="6">M-15738</strain>
        <tissue evidence="6">Blood</tissue>
    </source>
</reference>
<dbReference type="Gene3D" id="2.60.120.40">
    <property type="match status" value="1"/>
</dbReference>
<dbReference type="SUPFAM" id="SSF49842">
    <property type="entry name" value="TNF-like"/>
    <property type="match status" value="1"/>
</dbReference>
<gene>
    <name evidence="6" type="ORF">AALO_G00097710</name>
</gene>
<accession>A0AAV6GTP7</accession>
<dbReference type="GO" id="GO:0005576">
    <property type="term" value="C:extracellular region"/>
    <property type="evidence" value="ECO:0007669"/>
    <property type="project" value="UniProtKB-SubCell"/>
</dbReference>
<dbReference type="PANTHER" id="PTHR22923:SF102">
    <property type="entry name" value="CEREBELLIN 13-RELATED"/>
    <property type="match status" value="1"/>
</dbReference>
<dbReference type="InterPro" id="IPR050822">
    <property type="entry name" value="Cerebellin_Synaptic_Org"/>
</dbReference>
<comment type="subcellular location">
    <subcellularLocation>
        <location evidence="1">Secreted</location>
    </subcellularLocation>
</comment>
<dbReference type="PANTHER" id="PTHR22923">
    <property type="entry name" value="CEREBELLIN-RELATED"/>
    <property type="match status" value="1"/>
</dbReference>
<evidence type="ECO:0000256" key="4">
    <source>
        <dbReference type="SAM" id="SignalP"/>
    </source>
</evidence>
<feature type="domain" description="C1q" evidence="5">
    <location>
        <begin position="91"/>
        <end position="232"/>
    </location>
</feature>
<keyword evidence="3 4" id="KW-0732">Signal</keyword>
<dbReference type="InterPro" id="IPR008983">
    <property type="entry name" value="Tumour_necrosis_fac-like_dom"/>
</dbReference>
<feature type="signal peptide" evidence="4">
    <location>
        <begin position="1"/>
        <end position="23"/>
    </location>
</feature>
<evidence type="ECO:0000313" key="6">
    <source>
        <dbReference type="EMBL" id="KAG5278325.1"/>
    </source>
</evidence>
<dbReference type="EMBL" id="JADWDJ010000007">
    <property type="protein sequence ID" value="KAG5278325.1"/>
    <property type="molecule type" value="Genomic_DNA"/>
</dbReference>
<evidence type="ECO:0000256" key="1">
    <source>
        <dbReference type="ARBA" id="ARBA00004613"/>
    </source>
</evidence>
<evidence type="ECO:0000313" key="7">
    <source>
        <dbReference type="Proteomes" id="UP000823561"/>
    </source>
</evidence>
<dbReference type="Proteomes" id="UP000823561">
    <property type="component" value="Chromosome 7"/>
</dbReference>
<evidence type="ECO:0000256" key="2">
    <source>
        <dbReference type="ARBA" id="ARBA00022525"/>
    </source>
</evidence>
<name>A0AAV6GTP7_9TELE</name>
<organism evidence="6 7">
    <name type="scientific">Alosa alosa</name>
    <name type="common">allis shad</name>
    <dbReference type="NCBI Taxonomy" id="278164"/>
    <lineage>
        <taxon>Eukaryota</taxon>
        <taxon>Metazoa</taxon>
        <taxon>Chordata</taxon>
        <taxon>Craniata</taxon>
        <taxon>Vertebrata</taxon>
        <taxon>Euteleostomi</taxon>
        <taxon>Actinopterygii</taxon>
        <taxon>Neopterygii</taxon>
        <taxon>Teleostei</taxon>
        <taxon>Clupei</taxon>
        <taxon>Clupeiformes</taxon>
        <taxon>Clupeoidei</taxon>
        <taxon>Clupeidae</taxon>
        <taxon>Alosa</taxon>
    </lineage>
</organism>
<feature type="chain" id="PRO_5043675179" description="C1q domain-containing protein" evidence="4">
    <location>
        <begin position="24"/>
        <end position="238"/>
    </location>
</feature>
<comment type="caution">
    <text evidence="6">The sequence shown here is derived from an EMBL/GenBank/DDBJ whole genome shotgun (WGS) entry which is preliminary data.</text>
</comment>
<evidence type="ECO:0000256" key="3">
    <source>
        <dbReference type="ARBA" id="ARBA00022729"/>
    </source>
</evidence>
<proteinExistence type="predicted"/>
<dbReference type="PRINTS" id="PR00007">
    <property type="entry name" value="COMPLEMNTC1Q"/>
</dbReference>
<dbReference type="Pfam" id="PF00386">
    <property type="entry name" value="C1q"/>
    <property type="match status" value="1"/>
</dbReference>